<keyword evidence="6" id="KW-0732">Signal</keyword>
<organism evidence="13 14">
    <name type="scientific">Snodgrassella alvi</name>
    <dbReference type="NCBI Taxonomy" id="1196083"/>
    <lineage>
        <taxon>Bacteria</taxon>
        <taxon>Pseudomonadati</taxon>
        <taxon>Pseudomonadota</taxon>
        <taxon>Betaproteobacteria</taxon>
        <taxon>Neisseriales</taxon>
        <taxon>Neisseriaceae</taxon>
        <taxon>Snodgrassella</taxon>
    </lineage>
</organism>
<evidence type="ECO:0000256" key="7">
    <source>
        <dbReference type="ARBA" id="ARBA00022927"/>
    </source>
</evidence>
<evidence type="ECO:0000256" key="12">
    <source>
        <dbReference type="ARBA" id="ARBA00023288"/>
    </source>
</evidence>
<evidence type="ECO:0000256" key="10">
    <source>
        <dbReference type="ARBA" id="ARBA00023186"/>
    </source>
</evidence>
<proteinExistence type="inferred from homology"/>
<comment type="caution">
    <text evidence="13">The sequence shown here is derived from an EMBL/GenBank/DDBJ whole genome shotgun (WGS) entry which is preliminary data.</text>
</comment>
<dbReference type="InterPro" id="IPR004565">
    <property type="entry name" value="OM_lipoprot_LolB"/>
</dbReference>
<dbReference type="PROSITE" id="PS51257">
    <property type="entry name" value="PROKAR_LIPOPROTEIN"/>
    <property type="match status" value="1"/>
</dbReference>
<keyword evidence="5" id="KW-0813">Transport</keyword>
<keyword evidence="12 13" id="KW-0449">Lipoprotein</keyword>
<dbReference type="AlphaFoldDB" id="A0A2N9WL30"/>
<evidence type="ECO:0000313" key="14">
    <source>
        <dbReference type="Proteomes" id="UP000229970"/>
    </source>
</evidence>
<evidence type="ECO:0000256" key="1">
    <source>
        <dbReference type="ARBA" id="ARBA00004459"/>
    </source>
</evidence>
<dbReference type="RefSeq" id="WP_080701802.1">
    <property type="nucleotide sequence ID" value="NZ_MEIP01000010.1"/>
</dbReference>
<keyword evidence="7" id="KW-0653">Protein transport</keyword>
<evidence type="ECO:0000256" key="6">
    <source>
        <dbReference type="ARBA" id="ARBA00022729"/>
    </source>
</evidence>
<dbReference type="GO" id="GO:0009279">
    <property type="term" value="C:cell outer membrane"/>
    <property type="evidence" value="ECO:0007669"/>
    <property type="project" value="UniProtKB-SubCell"/>
</dbReference>
<evidence type="ECO:0000256" key="11">
    <source>
        <dbReference type="ARBA" id="ARBA00023237"/>
    </source>
</evidence>
<gene>
    <name evidence="13" type="ORF">BHC46_01450</name>
</gene>
<comment type="subcellular location">
    <subcellularLocation>
        <location evidence="1">Cell outer membrane</location>
        <topology evidence="1">Lipid-anchor</topology>
    </subcellularLocation>
</comment>
<evidence type="ECO:0000256" key="2">
    <source>
        <dbReference type="ARBA" id="ARBA00009696"/>
    </source>
</evidence>
<dbReference type="GO" id="GO:0015031">
    <property type="term" value="P:protein transport"/>
    <property type="evidence" value="ECO:0007669"/>
    <property type="project" value="UniProtKB-KW"/>
</dbReference>
<dbReference type="NCBIfam" id="TIGR00548">
    <property type="entry name" value="lolB"/>
    <property type="match status" value="1"/>
</dbReference>
<dbReference type="InterPro" id="IPR029046">
    <property type="entry name" value="LolA/LolB/LppX"/>
</dbReference>
<dbReference type="Gene3D" id="2.50.20.10">
    <property type="entry name" value="Lipoprotein localisation LolA/LolB/LppX"/>
    <property type="match status" value="1"/>
</dbReference>
<reference evidence="13 14" key="1">
    <citation type="journal article" date="2017" name="MBio">
        <title>Type VI secretion-mediated competition in the bee gut microbiome.</title>
        <authorList>
            <person name="Steele M.I."/>
            <person name="Kwong W.K."/>
            <person name="Powell J.E."/>
            <person name="Whiteley M."/>
            <person name="Moran N.A."/>
        </authorList>
    </citation>
    <scope>NUCLEOTIDE SEQUENCE [LARGE SCALE GENOMIC DNA]</scope>
    <source>
        <strain evidence="13 14">Ruf1-X</strain>
    </source>
</reference>
<keyword evidence="8" id="KW-0472">Membrane</keyword>
<evidence type="ECO:0000256" key="9">
    <source>
        <dbReference type="ARBA" id="ARBA00023139"/>
    </source>
</evidence>
<dbReference type="SUPFAM" id="SSF89392">
    <property type="entry name" value="Prokaryotic lipoproteins and lipoprotein localization factors"/>
    <property type="match status" value="1"/>
</dbReference>
<keyword evidence="11" id="KW-0998">Cell outer membrane</keyword>
<evidence type="ECO:0000256" key="5">
    <source>
        <dbReference type="ARBA" id="ARBA00022448"/>
    </source>
</evidence>
<sequence>MYSFLHKQRQYITASILSLALSACNSLMSQKITVASDWQAGYENTVSSFDSSGRLAIKDQGKGTYANFSWQNLGTVQTIEVKTPLGNSVGVLCRDSTGVIAENSKGQIITASSIEELSQRMLGFVLPFDHLNQWVQGYWIADEPYQLLPDGKLKQSGWIIQRQLQNNSDNPRIVQLNNARFDIKLVFDEYTDAPSQTLSQCELRQRLPEFSN</sequence>
<evidence type="ECO:0000256" key="4">
    <source>
        <dbReference type="ARBA" id="ARBA00016202"/>
    </source>
</evidence>
<keyword evidence="10" id="KW-0143">Chaperone</keyword>
<evidence type="ECO:0000256" key="3">
    <source>
        <dbReference type="ARBA" id="ARBA00011245"/>
    </source>
</evidence>
<name>A0A2N9WL30_9NEIS</name>
<comment type="subunit">
    <text evidence="3">Monomer.</text>
</comment>
<evidence type="ECO:0000313" key="13">
    <source>
        <dbReference type="EMBL" id="PIT49289.1"/>
    </source>
</evidence>
<protein>
    <recommendedName>
        <fullName evidence="4">Outer-membrane lipoprotein LolB</fullName>
    </recommendedName>
</protein>
<evidence type="ECO:0000256" key="8">
    <source>
        <dbReference type="ARBA" id="ARBA00023136"/>
    </source>
</evidence>
<dbReference type="OrthoDB" id="5296388at2"/>
<accession>A0A2N9WL30</accession>
<dbReference type="EMBL" id="MEIP01000010">
    <property type="protein sequence ID" value="PIT49289.1"/>
    <property type="molecule type" value="Genomic_DNA"/>
</dbReference>
<dbReference type="Pfam" id="PF03550">
    <property type="entry name" value="LolB"/>
    <property type="match status" value="1"/>
</dbReference>
<dbReference type="Proteomes" id="UP000229970">
    <property type="component" value="Unassembled WGS sequence"/>
</dbReference>
<comment type="similarity">
    <text evidence="2">Belongs to the LolB family.</text>
</comment>
<keyword evidence="9" id="KW-0564">Palmitate</keyword>
<dbReference type="CDD" id="cd16326">
    <property type="entry name" value="LolB"/>
    <property type="match status" value="1"/>
</dbReference>